<evidence type="ECO:0000313" key="4">
    <source>
        <dbReference type="EMBL" id="MBI1757558.1"/>
    </source>
</evidence>
<dbReference type="Gene3D" id="2.60.40.790">
    <property type="match status" value="1"/>
</dbReference>
<accession>A0A931PUN0</accession>
<dbReference type="PANTHER" id="PTHR11527">
    <property type="entry name" value="HEAT-SHOCK PROTEIN 20 FAMILY MEMBER"/>
    <property type="match status" value="1"/>
</dbReference>
<dbReference type="SUPFAM" id="SSF49764">
    <property type="entry name" value="HSP20-like chaperones"/>
    <property type="match status" value="1"/>
</dbReference>
<proteinExistence type="inferred from homology"/>
<comment type="similarity">
    <text evidence="1 2">Belongs to the small heat shock protein (HSP20) family.</text>
</comment>
<dbReference type="Proteomes" id="UP000727962">
    <property type="component" value="Unassembled WGS sequence"/>
</dbReference>
<dbReference type="InterPro" id="IPR008978">
    <property type="entry name" value="HSP20-like_chaperone"/>
</dbReference>
<dbReference type="PROSITE" id="PS01031">
    <property type="entry name" value="SHSP"/>
    <property type="match status" value="1"/>
</dbReference>
<organism evidence="4 5">
    <name type="scientific">Fimbriimonas ginsengisoli</name>
    <dbReference type="NCBI Taxonomy" id="1005039"/>
    <lineage>
        <taxon>Bacteria</taxon>
        <taxon>Bacillati</taxon>
        <taxon>Armatimonadota</taxon>
        <taxon>Fimbriimonadia</taxon>
        <taxon>Fimbriimonadales</taxon>
        <taxon>Fimbriimonadaceae</taxon>
        <taxon>Fimbriimonas</taxon>
    </lineage>
</organism>
<dbReference type="InterPro" id="IPR031107">
    <property type="entry name" value="Small_HSP"/>
</dbReference>
<evidence type="ECO:0000313" key="5">
    <source>
        <dbReference type="Proteomes" id="UP000727962"/>
    </source>
</evidence>
<sequence length="147" mass="17023">MRRKVEDWYWHVGSELHRMGEELTRSRPAVATGRCWEPRVDIMDLEDRLLVRAEIAGMRGEEIGLLYNVERHSLLIRGVRSEDLSDAGHCQFHQMEIPFGEFEREVKLPDVVIQPEGIRARYANGFLFVAIPKAEHVVVTTVTVREI</sequence>
<dbReference type="EMBL" id="JACOSL010000066">
    <property type="protein sequence ID" value="MBI1757558.1"/>
    <property type="molecule type" value="Genomic_DNA"/>
</dbReference>
<evidence type="ECO:0000256" key="1">
    <source>
        <dbReference type="PROSITE-ProRule" id="PRU00285"/>
    </source>
</evidence>
<reference evidence="4" key="1">
    <citation type="submission" date="2020-07" db="EMBL/GenBank/DDBJ databases">
        <title>Huge and variable diversity of episymbiotic CPR bacteria and DPANN archaea in groundwater ecosystems.</title>
        <authorList>
            <person name="He C.Y."/>
            <person name="Keren R."/>
            <person name="Whittaker M."/>
            <person name="Farag I.F."/>
            <person name="Doudna J."/>
            <person name="Cate J.H.D."/>
            <person name="Banfield J.F."/>
        </authorList>
    </citation>
    <scope>NUCLEOTIDE SEQUENCE</scope>
    <source>
        <strain evidence="4">NC_groundwater_17_Pr7_B-0.1um_64_12</strain>
    </source>
</reference>
<dbReference type="CDD" id="cd06464">
    <property type="entry name" value="ACD_sHsps-like"/>
    <property type="match status" value="1"/>
</dbReference>
<dbReference type="AlphaFoldDB" id="A0A931PUN0"/>
<gene>
    <name evidence="4" type="ORF">HYR64_10690</name>
</gene>
<protein>
    <submittedName>
        <fullName evidence="4">Hsp20/alpha crystallin family protein</fullName>
    </submittedName>
</protein>
<dbReference type="Pfam" id="PF00011">
    <property type="entry name" value="HSP20"/>
    <property type="match status" value="1"/>
</dbReference>
<feature type="domain" description="SHSP" evidence="3">
    <location>
        <begin position="31"/>
        <end position="147"/>
    </location>
</feature>
<evidence type="ECO:0000259" key="3">
    <source>
        <dbReference type="PROSITE" id="PS01031"/>
    </source>
</evidence>
<comment type="caution">
    <text evidence="4">The sequence shown here is derived from an EMBL/GenBank/DDBJ whole genome shotgun (WGS) entry which is preliminary data.</text>
</comment>
<dbReference type="InterPro" id="IPR002068">
    <property type="entry name" value="A-crystallin/Hsp20_dom"/>
</dbReference>
<name>A0A931PUN0_FIMGI</name>
<evidence type="ECO:0000256" key="2">
    <source>
        <dbReference type="RuleBase" id="RU003616"/>
    </source>
</evidence>